<dbReference type="PANTHER" id="PTHR43943">
    <property type="entry name" value="DEHYDROGENASE/REDUCTASE (SDR FAMILY) MEMBER 4"/>
    <property type="match status" value="1"/>
</dbReference>
<dbReference type="InterPro" id="IPR036291">
    <property type="entry name" value="NAD(P)-bd_dom_sf"/>
</dbReference>
<evidence type="ECO:0000256" key="1">
    <source>
        <dbReference type="ARBA" id="ARBA00006484"/>
    </source>
</evidence>
<dbReference type="GO" id="GO:0004316">
    <property type="term" value="F:3-oxoacyl-[acyl-carrier-protein] reductase (NADPH) activity"/>
    <property type="evidence" value="ECO:0007669"/>
    <property type="project" value="UniProtKB-EC"/>
</dbReference>
<keyword evidence="5" id="KW-1185">Reference proteome</keyword>
<evidence type="ECO:0000313" key="4">
    <source>
        <dbReference type="EMBL" id="MDR7364462.1"/>
    </source>
</evidence>
<reference evidence="4 5" key="1">
    <citation type="submission" date="2023-07" db="EMBL/GenBank/DDBJ databases">
        <title>Sequencing the genomes of 1000 actinobacteria strains.</title>
        <authorList>
            <person name="Klenk H.-P."/>
        </authorList>
    </citation>
    <scope>NUCLEOTIDE SEQUENCE [LARGE SCALE GENOMIC DNA]</scope>
    <source>
        <strain evidence="4 5">DSM 19426</strain>
    </source>
</reference>
<keyword evidence="2 4" id="KW-0560">Oxidoreductase</keyword>
<evidence type="ECO:0000259" key="3">
    <source>
        <dbReference type="SMART" id="SM00822"/>
    </source>
</evidence>
<dbReference type="PANTHER" id="PTHR43943:SF17">
    <property type="entry name" value="3-PHENYLPROPIONATE-DIHYDRODIOL_CINNAMIC ACID-DIHYDRODIOL DEHYDROGENASE"/>
    <property type="match status" value="1"/>
</dbReference>
<dbReference type="Gene3D" id="3.40.50.720">
    <property type="entry name" value="NAD(P)-binding Rossmann-like Domain"/>
    <property type="match status" value="1"/>
</dbReference>
<dbReference type="PRINTS" id="PR00081">
    <property type="entry name" value="GDHRDH"/>
</dbReference>
<dbReference type="SMART" id="SM00822">
    <property type="entry name" value="PKS_KR"/>
    <property type="match status" value="1"/>
</dbReference>
<dbReference type="Pfam" id="PF13561">
    <property type="entry name" value="adh_short_C2"/>
    <property type="match status" value="1"/>
</dbReference>
<name>A0ABU2C1B7_9ACTN</name>
<dbReference type="SUPFAM" id="SSF51735">
    <property type="entry name" value="NAD(P)-binding Rossmann-fold domains"/>
    <property type="match status" value="1"/>
</dbReference>
<gene>
    <name evidence="4" type="ORF">J2S63_004015</name>
</gene>
<evidence type="ECO:0000256" key="2">
    <source>
        <dbReference type="ARBA" id="ARBA00023002"/>
    </source>
</evidence>
<protein>
    <submittedName>
        <fullName evidence="4">3-oxoacyl-[acyl-carrier protein] reductase</fullName>
        <ecNumber evidence="4">1.1.1.100</ecNumber>
    </submittedName>
</protein>
<dbReference type="EC" id="1.1.1.100" evidence="4"/>
<dbReference type="RefSeq" id="WP_310306141.1">
    <property type="nucleotide sequence ID" value="NZ_BAAAPS010000006.1"/>
</dbReference>
<feature type="domain" description="Ketoreductase" evidence="3">
    <location>
        <begin position="8"/>
        <end position="187"/>
    </location>
</feature>
<dbReference type="EMBL" id="JAVDYG010000001">
    <property type="protein sequence ID" value="MDR7364462.1"/>
    <property type="molecule type" value="Genomic_DNA"/>
</dbReference>
<comment type="similarity">
    <text evidence="1">Belongs to the short-chain dehydrogenases/reductases (SDR) family.</text>
</comment>
<evidence type="ECO:0000313" key="5">
    <source>
        <dbReference type="Proteomes" id="UP001183648"/>
    </source>
</evidence>
<dbReference type="InterPro" id="IPR002347">
    <property type="entry name" value="SDR_fam"/>
</dbReference>
<dbReference type="Proteomes" id="UP001183648">
    <property type="component" value="Unassembled WGS sequence"/>
</dbReference>
<sequence>MDLGLADRTYVVTGGSRGLGLATARALVGDGAHVVVSSRSQESVDRAVAELGERATGVAADLADPDTPRRLFDAAHSATGRLDGVLVSVGGPPGGTVADITDEQWTQAFQSVFLGAVRVAREAVDRLEDGGSVVFVLSSTVREPIPGLAISNGLRPGLAMVMDSLSQEHGARGLRFNAVLPGRIQTERIQELDDAADDPAAARAAQEARIPLARYGRPEELGDVAAFLLSPAASYVTGVALPVDGGFLRGL</sequence>
<organism evidence="4 5">
    <name type="scientific">Nocardioides marmoribigeumensis</name>
    <dbReference type="NCBI Taxonomy" id="433649"/>
    <lineage>
        <taxon>Bacteria</taxon>
        <taxon>Bacillati</taxon>
        <taxon>Actinomycetota</taxon>
        <taxon>Actinomycetes</taxon>
        <taxon>Propionibacteriales</taxon>
        <taxon>Nocardioidaceae</taxon>
        <taxon>Nocardioides</taxon>
    </lineage>
</organism>
<proteinExistence type="inferred from homology"/>
<dbReference type="InterPro" id="IPR057326">
    <property type="entry name" value="KR_dom"/>
</dbReference>
<accession>A0ABU2C1B7</accession>
<comment type="caution">
    <text evidence="4">The sequence shown here is derived from an EMBL/GenBank/DDBJ whole genome shotgun (WGS) entry which is preliminary data.</text>
</comment>